<sequence length="482" mass="54830">MKNKTVFVEDFGELFVDIQLGEVLDDQKTFVDCEPRLPARQILERYRKEKQKPGFQLRAFFDKYFDLPNGEASLHLGKLSIDAYIDVMWGALTRRSTNAYSTLIPLPEPFVVPGGRFGEIFYWDSFFTMLGLKVAGKTELLAGMLRNFAYLIDVYGFIPNANRTYFLSRSQPPFFSLMLELCPGSLAVYASQLEKEYAFWMEGEATGEGTIRHVVRMPGGEHLNRYWDERDTPRPEGYKHDLDLAAGHGHPGLFRHLRAGGESGWDFSSRWLADGRSPQSIRTTDLVPVDLNCLLLLLERALEKAFKGERAAHYRLRAQRREGAIQRYLWNPGTGCFGDYDLVQAQPCPAPTAAMVFPLFAGVATSEQAMRTAALLDRHFLRPGGLLTTLAYTEMQWDAPNGWAPLQWVACQGLQRYGLEGMAGRIKRNWMWAVETVYAGTGKLMEKYNVEDPMNRAVHGEYLNQEGFGWTNGVYTDFKYSH</sequence>
<gene>
    <name evidence="3" type="ORF">EDB95_0769</name>
</gene>
<evidence type="ECO:0000313" key="3">
    <source>
        <dbReference type="EMBL" id="TDW99758.1"/>
    </source>
</evidence>
<dbReference type="InterPro" id="IPR012341">
    <property type="entry name" value="6hp_glycosidase-like_sf"/>
</dbReference>
<keyword evidence="2" id="KW-0326">Glycosidase</keyword>
<protein>
    <submittedName>
        <fullName evidence="3">Alpha,alpha-trehalase</fullName>
    </submittedName>
</protein>
<dbReference type="EMBL" id="SODV01000001">
    <property type="protein sequence ID" value="TDW99758.1"/>
    <property type="molecule type" value="Genomic_DNA"/>
</dbReference>
<dbReference type="Pfam" id="PF01204">
    <property type="entry name" value="Trehalase"/>
    <property type="match status" value="1"/>
</dbReference>
<dbReference type="InterPro" id="IPR001661">
    <property type="entry name" value="Glyco_hydro_37"/>
</dbReference>
<dbReference type="GO" id="GO:0004555">
    <property type="term" value="F:alpha,alpha-trehalase activity"/>
    <property type="evidence" value="ECO:0007669"/>
    <property type="project" value="InterPro"/>
</dbReference>
<dbReference type="SUPFAM" id="SSF48208">
    <property type="entry name" value="Six-hairpin glycosidases"/>
    <property type="match status" value="1"/>
</dbReference>
<dbReference type="PROSITE" id="PS00928">
    <property type="entry name" value="TREHALASE_2"/>
    <property type="match status" value="1"/>
</dbReference>
<keyword evidence="4" id="KW-1185">Reference proteome</keyword>
<dbReference type="InterPro" id="IPR008928">
    <property type="entry name" value="6-hairpin_glycosidase_sf"/>
</dbReference>
<accession>A0A4R8DPH3</accession>
<keyword evidence="1" id="KW-0378">Hydrolase</keyword>
<dbReference type="Proteomes" id="UP000294498">
    <property type="component" value="Unassembled WGS sequence"/>
</dbReference>
<dbReference type="InterPro" id="IPR018232">
    <property type="entry name" value="Glyco_hydro_37_CS"/>
</dbReference>
<dbReference type="GO" id="GO:0005993">
    <property type="term" value="P:trehalose catabolic process"/>
    <property type="evidence" value="ECO:0007669"/>
    <property type="project" value="TreeGrafter"/>
</dbReference>
<evidence type="ECO:0000256" key="1">
    <source>
        <dbReference type="ARBA" id="ARBA00022801"/>
    </source>
</evidence>
<name>A0A4R8DPH3_9BACT</name>
<dbReference type="RefSeq" id="WP_133990731.1">
    <property type="nucleotide sequence ID" value="NZ_SODV01000001.1"/>
</dbReference>
<dbReference type="AlphaFoldDB" id="A0A4R8DPH3"/>
<comment type="caution">
    <text evidence="3">The sequence shown here is derived from an EMBL/GenBank/DDBJ whole genome shotgun (WGS) entry which is preliminary data.</text>
</comment>
<evidence type="ECO:0000256" key="2">
    <source>
        <dbReference type="ARBA" id="ARBA00023295"/>
    </source>
</evidence>
<dbReference type="PRINTS" id="PR00744">
    <property type="entry name" value="GLHYDRLASE37"/>
</dbReference>
<dbReference type="PANTHER" id="PTHR23403">
    <property type="entry name" value="TREHALASE"/>
    <property type="match status" value="1"/>
</dbReference>
<dbReference type="OrthoDB" id="106887at2"/>
<dbReference type="Gene3D" id="1.50.10.10">
    <property type="match status" value="1"/>
</dbReference>
<organism evidence="3 4">
    <name type="scientific">Dinghuibacter silviterrae</name>
    <dbReference type="NCBI Taxonomy" id="1539049"/>
    <lineage>
        <taxon>Bacteria</taxon>
        <taxon>Pseudomonadati</taxon>
        <taxon>Bacteroidota</taxon>
        <taxon>Chitinophagia</taxon>
        <taxon>Chitinophagales</taxon>
        <taxon>Chitinophagaceae</taxon>
        <taxon>Dinghuibacter</taxon>
    </lineage>
</organism>
<proteinExistence type="predicted"/>
<reference evidence="3 4" key="1">
    <citation type="submission" date="2019-03" db="EMBL/GenBank/DDBJ databases">
        <title>Genomic Encyclopedia of Type Strains, Phase IV (KMG-IV): sequencing the most valuable type-strain genomes for metagenomic binning, comparative biology and taxonomic classification.</title>
        <authorList>
            <person name="Goeker M."/>
        </authorList>
    </citation>
    <scope>NUCLEOTIDE SEQUENCE [LARGE SCALE GENOMIC DNA]</scope>
    <source>
        <strain evidence="3 4">DSM 100059</strain>
    </source>
</reference>
<dbReference type="PANTHER" id="PTHR23403:SF1">
    <property type="entry name" value="TREHALASE"/>
    <property type="match status" value="1"/>
</dbReference>
<evidence type="ECO:0000313" key="4">
    <source>
        <dbReference type="Proteomes" id="UP000294498"/>
    </source>
</evidence>